<reference evidence="1 2" key="1">
    <citation type="submission" date="2021-06" db="EMBL/GenBank/DDBJ databases">
        <title>Caerostris extrusa draft genome.</title>
        <authorList>
            <person name="Kono N."/>
            <person name="Arakawa K."/>
        </authorList>
    </citation>
    <scope>NUCLEOTIDE SEQUENCE [LARGE SCALE GENOMIC DNA]</scope>
</reference>
<organism evidence="1 2">
    <name type="scientific">Caerostris extrusa</name>
    <name type="common">Bark spider</name>
    <name type="synonym">Caerostris bankana</name>
    <dbReference type="NCBI Taxonomy" id="172846"/>
    <lineage>
        <taxon>Eukaryota</taxon>
        <taxon>Metazoa</taxon>
        <taxon>Ecdysozoa</taxon>
        <taxon>Arthropoda</taxon>
        <taxon>Chelicerata</taxon>
        <taxon>Arachnida</taxon>
        <taxon>Araneae</taxon>
        <taxon>Araneomorphae</taxon>
        <taxon>Entelegynae</taxon>
        <taxon>Araneoidea</taxon>
        <taxon>Araneidae</taxon>
        <taxon>Caerostris</taxon>
    </lineage>
</organism>
<evidence type="ECO:0000313" key="2">
    <source>
        <dbReference type="Proteomes" id="UP001054945"/>
    </source>
</evidence>
<evidence type="ECO:0000313" key="1">
    <source>
        <dbReference type="EMBL" id="GIY86027.1"/>
    </source>
</evidence>
<name>A0AAV4WU51_CAEEX</name>
<accession>A0AAV4WU51</accession>
<dbReference type="AlphaFoldDB" id="A0AAV4WU51"/>
<keyword evidence="2" id="KW-1185">Reference proteome</keyword>
<dbReference type="Proteomes" id="UP001054945">
    <property type="component" value="Unassembled WGS sequence"/>
</dbReference>
<proteinExistence type="predicted"/>
<comment type="caution">
    <text evidence="1">The sequence shown here is derived from an EMBL/GenBank/DDBJ whole genome shotgun (WGS) entry which is preliminary data.</text>
</comment>
<gene>
    <name evidence="1" type="ORF">CEXT_782101</name>
</gene>
<sequence length="92" mass="10587">MPNISYVCRRRRLKLVPRGIGGYPAPRDYIKGLVLDMYIKAMSERKENFSTRSCRLNPSLVTQKIKRWPTSSDRFGRCVLGLVIGQGFYGFV</sequence>
<dbReference type="EMBL" id="BPLR01016730">
    <property type="protein sequence ID" value="GIY86027.1"/>
    <property type="molecule type" value="Genomic_DNA"/>
</dbReference>
<protein>
    <submittedName>
        <fullName evidence="1">Uncharacterized protein</fullName>
    </submittedName>
</protein>